<protein>
    <submittedName>
        <fullName evidence="1">Uncharacterized protein</fullName>
    </submittedName>
</protein>
<organism evidence="1 2">
    <name type="scientific">Candidula unifasciata</name>
    <dbReference type="NCBI Taxonomy" id="100452"/>
    <lineage>
        <taxon>Eukaryota</taxon>
        <taxon>Metazoa</taxon>
        <taxon>Spiralia</taxon>
        <taxon>Lophotrochozoa</taxon>
        <taxon>Mollusca</taxon>
        <taxon>Gastropoda</taxon>
        <taxon>Heterobranchia</taxon>
        <taxon>Euthyneura</taxon>
        <taxon>Panpulmonata</taxon>
        <taxon>Eupulmonata</taxon>
        <taxon>Stylommatophora</taxon>
        <taxon>Helicina</taxon>
        <taxon>Helicoidea</taxon>
        <taxon>Geomitridae</taxon>
        <taxon>Candidula</taxon>
    </lineage>
</organism>
<proteinExistence type="predicted"/>
<dbReference type="EMBL" id="CAJHNH020005768">
    <property type="protein sequence ID" value="CAG5132933.1"/>
    <property type="molecule type" value="Genomic_DNA"/>
</dbReference>
<name>A0A8S3ZU61_9EUPU</name>
<evidence type="ECO:0000313" key="1">
    <source>
        <dbReference type="EMBL" id="CAG5132933.1"/>
    </source>
</evidence>
<gene>
    <name evidence="1" type="ORF">CUNI_LOCUS18491</name>
</gene>
<keyword evidence="2" id="KW-1185">Reference proteome</keyword>
<sequence length="117" mass="12788">MATEECPLKKDDIVMQKSCGRNKKKSWLMLLLQALVQKQVAVHVQVEAHPNKAVHLVQIHQIDQGSAHQGITTVLLTRLVFFISVSDNIGIPSGFVISVFLLPLYNLGGIFSGGIIG</sequence>
<reference evidence="1" key="1">
    <citation type="submission" date="2021-04" db="EMBL/GenBank/DDBJ databases">
        <authorList>
            <consortium name="Molecular Ecology Group"/>
        </authorList>
    </citation>
    <scope>NUCLEOTIDE SEQUENCE</scope>
</reference>
<dbReference type="Proteomes" id="UP000678393">
    <property type="component" value="Unassembled WGS sequence"/>
</dbReference>
<evidence type="ECO:0000313" key="2">
    <source>
        <dbReference type="Proteomes" id="UP000678393"/>
    </source>
</evidence>
<comment type="caution">
    <text evidence="1">The sequence shown here is derived from an EMBL/GenBank/DDBJ whole genome shotgun (WGS) entry which is preliminary data.</text>
</comment>
<dbReference type="AlphaFoldDB" id="A0A8S3ZU61"/>
<accession>A0A8S3ZU61</accession>